<dbReference type="PROSITE" id="PS50025">
    <property type="entry name" value="LAM_G_DOMAIN"/>
    <property type="match status" value="1"/>
</dbReference>
<comment type="caution">
    <text evidence="1">Lacks conserved residue(s) required for the propagation of feature annotation.</text>
</comment>
<evidence type="ECO:0000256" key="1">
    <source>
        <dbReference type="PROSITE-ProRule" id="PRU00122"/>
    </source>
</evidence>
<evidence type="ECO:0000313" key="7">
    <source>
        <dbReference type="Proteomes" id="UP000681967"/>
    </source>
</evidence>
<dbReference type="InterPro" id="IPR001791">
    <property type="entry name" value="Laminin_G"/>
</dbReference>
<comment type="caution">
    <text evidence="3">The sequence shown here is derived from an EMBL/GenBank/DDBJ whole genome shotgun (WGS) entry which is preliminary data.</text>
</comment>
<dbReference type="EMBL" id="CAJOBH010022076">
    <property type="protein sequence ID" value="CAF4227432.1"/>
    <property type="molecule type" value="Genomic_DNA"/>
</dbReference>
<dbReference type="EMBL" id="CAJOBH010022020">
    <property type="protein sequence ID" value="CAF4227165.1"/>
    <property type="molecule type" value="Genomic_DNA"/>
</dbReference>
<dbReference type="SUPFAM" id="SSF49899">
    <property type="entry name" value="Concanavalin A-like lectins/glucanases"/>
    <property type="match status" value="1"/>
</dbReference>
<feature type="non-terminal residue" evidence="3">
    <location>
        <position position="1"/>
    </location>
</feature>
<name>A0A8S2SKG5_9BILA</name>
<evidence type="ECO:0000313" key="5">
    <source>
        <dbReference type="EMBL" id="CAF4349967.1"/>
    </source>
</evidence>
<evidence type="ECO:0000259" key="2">
    <source>
        <dbReference type="PROSITE" id="PS50025"/>
    </source>
</evidence>
<sequence>HYVQIKRNHEQLTMMIDEYHLQLDSDMKIEKLFNLTEVFIGGSNNENFEKFYGCLKDITFVVNDTLTYPISDHFLNKQINQNNLRCSSLLNPIEFLISSS</sequence>
<evidence type="ECO:0000313" key="6">
    <source>
        <dbReference type="EMBL" id="CAF4350473.1"/>
    </source>
</evidence>
<proteinExistence type="predicted"/>
<reference evidence="3" key="1">
    <citation type="submission" date="2021-02" db="EMBL/GenBank/DDBJ databases">
        <authorList>
            <person name="Nowell W R."/>
        </authorList>
    </citation>
    <scope>NUCLEOTIDE SEQUENCE</scope>
</reference>
<feature type="domain" description="Laminin G" evidence="2">
    <location>
        <begin position="1"/>
        <end position="86"/>
    </location>
</feature>
<evidence type="ECO:0000313" key="4">
    <source>
        <dbReference type="EMBL" id="CAF4227432.1"/>
    </source>
</evidence>
<dbReference type="InterPro" id="IPR013320">
    <property type="entry name" value="ConA-like_dom_sf"/>
</dbReference>
<protein>
    <recommendedName>
        <fullName evidence="2">Laminin G domain-containing protein</fullName>
    </recommendedName>
</protein>
<dbReference type="Proteomes" id="UP000681967">
    <property type="component" value="Unassembled WGS sequence"/>
</dbReference>
<dbReference type="Proteomes" id="UP000681720">
    <property type="component" value="Unassembled WGS sequence"/>
</dbReference>
<gene>
    <name evidence="3" type="ORF">BYL167_LOCUS24629</name>
    <name evidence="4" type="ORF">BYL167_LOCUS24640</name>
    <name evidence="5" type="ORF">GIL414_LOCUS27931</name>
    <name evidence="6" type="ORF">GIL414_LOCUS27955</name>
</gene>
<accession>A0A8S2SKG5</accession>
<organism evidence="3 7">
    <name type="scientific">Rotaria magnacalcarata</name>
    <dbReference type="NCBI Taxonomy" id="392030"/>
    <lineage>
        <taxon>Eukaryota</taxon>
        <taxon>Metazoa</taxon>
        <taxon>Spiralia</taxon>
        <taxon>Gnathifera</taxon>
        <taxon>Rotifera</taxon>
        <taxon>Eurotatoria</taxon>
        <taxon>Bdelloidea</taxon>
        <taxon>Philodinida</taxon>
        <taxon>Philodinidae</taxon>
        <taxon>Rotaria</taxon>
    </lineage>
</organism>
<dbReference type="Gene3D" id="2.60.120.200">
    <property type="match status" value="1"/>
</dbReference>
<feature type="non-terminal residue" evidence="3">
    <location>
        <position position="100"/>
    </location>
</feature>
<dbReference type="EMBL" id="CAJOBJ010046029">
    <property type="protein sequence ID" value="CAF4350473.1"/>
    <property type="molecule type" value="Genomic_DNA"/>
</dbReference>
<dbReference type="EMBL" id="CAJOBJ010045917">
    <property type="protein sequence ID" value="CAF4349967.1"/>
    <property type="molecule type" value="Genomic_DNA"/>
</dbReference>
<evidence type="ECO:0000313" key="3">
    <source>
        <dbReference type="EMBL" id="CAF4227165.1"/>
    </source>
</evidence>
<dbReference type="AlphaFoldDB" id="A0A8S2SKG5"/>